<dbReference type="SUPFAM" id="SSF50998">
    <property type="entry name" value="Quinoprotein alcohol dehydrogenase-like"/>
    <property type="match status" value="1"/>
</dbReference>
<dbReference type="GO" id="GO:0000776">
    <property type="term" value="C:kinetochore"/>
    <property type="evidence" value="ECO:0007669"/>
    <property type="project" value="UniProtKB-KW"/>
</dbReference>
<feature type="region of interest" description="Disordered" evidence="20">
    <location>
        <begin position="934"/>
        <end position="955"/>
    </location>
</feature>
<dbReference type="SUPFAM" id="SSF82199">
    <property type="entry name" value="SET domain"/>
    <property type="match status" value="1"/>
</dbReference>
<feature type="transmembrane region" description="Helical" evidence="21">
    <location>
        <begin position="1735"/>
        <end position="1756"/>
    </location>
</feature>
<dbReference type="GO" id="GO:0000781">
    <property type="term" value="C:chromosome, telomeric region"/>
    <property type="evidence" value="ECO:0007669"/>
    <property type="project" value="UniProtKB-SubCell"/>
</dbReference>
<feature type="transmembrane region" description="Helical" evidence="21">
    <location>
        <begin position="1807"/>
        <end position="1824"/>
    </location>
</feature>
<dbReference type="GO" id="GO:0032040">
    <property type="term" value="C:small-subunit processome"/>
    <property type="evidence" value="ECO:0007669"/>
    <property type="project" value="TreeGrafter"/>
</dbReference>
<evidence type="ECO:0000256" key="20">
    <source>
        <dbReference type="SAM" id="MobiDB-lite"/>
    </source>
</evidence>
<dbReference type="InterPro" id="IPR032675">
    <property type="entry name" value="LRR_dom_sf"/>
</dbReference>
<feature type="compositionally biased region" description="Basic and acidic residues" evidence="20">
    <location>
        <begin position="941"/>
        <end position="955"/>
    </location>
</feature>
<feature type="transmembrane region" description="Helical" evidence="21">
    <location>
        <begin position="1217"/>
        <end position="1243"/>
    </location>
</feature>
<keyword evidence="13" id="KW-0779">Telomere</keyword>
<evidence type="ECO:0000256" key="2">
    <source>
        <dbReference type="ARBA" id="ARBA00004574"/>
    </source>
</evidence>
<dbReference type="EMBL" id="CAMXCT020006643">
    <property type="protein sequence ID" value="CAL1170938.1"/>
    <property type="molecule type" value="Genomic_DNA"/>
</dbReference>
<accession>A0A9P1GMG7</accession>
<evidence type="ECO:0000256" key="18">
    <source>
        <dbReference type="ARBA" id="ARBA00033046"/>
    </source>
</evidence>
<dbReference type="Proteomes" id="UP001152797">
    <property type="component" value="Unassembled WGS sequence"/>
</dbReference>
<feature type="region of interest" description="Disordered" evidence="20">
    <location>
        <begin position="2167"/>
        <end position="2186"/>
    </location>
</feature>
<evidence type="ECO:0000256" key="5">
    <source>
        <dbReference type="ARBA" id="ARBA00007545"/>
    </source>
</evidence>
<dbReference type="InterPro" id="IPR046341">
    <property type="entry name" value="SET_dom_sf"/>
</dbReference>
<dbReference type="Pfam" id="PF13516">
    <property type="entry name" value="LRR_6"/>
    <property type="match status" value="2"/>
</dbReference>
<evidence type="ECO:0000256" key="4">
    <source>
        <dbReference type="ARBA" id="ARBA00004629"/>
    </source>
</evidence>
<evidence type="ECO:0000256" key="17">
    <source>
        <dbReference type="ARBA" id="ARBA00023328"/>
    </source>
</evidence>
<dbReference type="PROSITE" id="PS50294">
    <property type="entry name" value="WD_REPEATS_REGION"/>
    <property type="match status" value="3"/>
</dbReference>
<feature type="compositionally biased region" description="Basic and acidic residues" evidence="20">
    <location>
        <begin position="2246"/>
        <end position="2263"/>
    </location>
</feature>
<keyword evidence="8 19" id="KW-0853">WD repeat</keyword>
<keyword evidence="15 21" id="KW-0472">Membrane</keyword>
<keyword evidence="12" id="KW-0995">Kinetochore</keyword>
<comment type="caution">
    <text evidence="23">The sequence shown here is derived from an EMBL/GenBank/DDBJ whole genome shotgun (WGS) entry which is preliminary data.</text>
</comment>
<dbReference type="PROSITE" id="PS50280">
    <property type="entry name" value="SET"/>
    <property type="match status" value="1"/>
</dbReference>
<feature type="transmembrane region" description="Helical" evidence="21">
    <location>
        <begin position="1975"/>
        <end position="1995"/>
    </location>
</feature>
<dbReference type="SMART" id="SM00368">
    <property type="entry name" value="LRR_RI"/>
    <property type="match status" value="9"/>
</dbReference>
<dbReference type="Pfam" id="PF02535">
    <property type="entry name" value="Zip"/>
    <property type="match status" value="1"/>
</dbReference>
<dbReference type="CDD" id="cd00200">
    <property type="entry name" value="WD40"/>
    <property type="match status" value="1"/>
</dbReference>
<keyword evidence="11" id="KW-0677">Repeat</keyword>
<evidence type="ECO:0000256" key="10">
    <source>
        <dbReference type="ARBA" id="ARBA00022705"/>
    </source>
</evidence>
<protein>
    <recommendedName>
        <fullName evidence="7">Leucine-rich repeat and WD repeat-containing protein 1</fullName>
    </recommendedName>
    <alternativeName>
        <fullName evidence="18">Origin recognition complex-associated protein</fullName>
    </alternativeName>
</protein>
<reference evidence="23" key="1">
    <citation type="submission" date="2022-10" db="EMBL/GenBank/DDBJ databases">
        <authorList>
            <person name="Chen Y."/>
            <person name="Dougan E. K."/>
            <person name="Chan C."/>
            <person name="Rhodes N."/>
            <person name="Thang M."/>
        </authorList>
    </citation>
    <scope>NUCLEOTIDE SEQUENCE</scope>
</reference>
<reference evidence="24 25" key="2">
    <citation type="submission" date="2024-05" db="EMBL/GenBank/DDBJ databases">
        <authorList>
            <person name="Chen Y."/>
            <person name="Shah S."/>
            <person name="Dougan E. K."/>
            <person name="Thang M."/>
            <person name="Chan C."/>
        </authorList>
    </citation>
    <scope>NUCLEOTIDE SEQUENCE [LARGE SCALE GENOMIC DNA]</scope>
</reference>
<feature type="transmembrane region" description="Helical" evidence="21">
    <location>
        <begin position="1636"/>
        <end position="1657"/>
    </location>
</feature>
<dbReference type="PANTHER" id="PTHR19858">
    <property type="entry name" value="WD40 REPEAT PROTEIN"/>
    <property type="match status" value="1"/>
</dbReference>
<feature type="repeat" description="WD" evidence="19">
    <location>
        <begin position="2698"/>
        <end position="2739"/>
    </location>
</feature>
<dbReference type="Pfam" id="PF04003">
    <property type="entry name" value="Utp12"/>
    <property type="match status" value="1"/>
</dbReference>
<evidence type="ECO:0000256" key="7">
    <source>
        <dbReference type="ARBA" id="ARBA00015536"/>
    </source>
</evidence>
<dbReference type="InterPro" id="IPR027145">
    <property type="entry name" value="PWP2"/>
</dbReference>
<dbReference type="SUPFAM" id="SSF50978">
    <property type="entry name" value="WD40 repeat-like"/>
    <property type="match status" value="1"/>
</dbReference>
<evidence type="ECO:0000259" key="22">
    <source>
        <dbReference type="PROSITE" id="PS50280"/>
    </source>
</evidence>
<dbReference type="InterPro" id="IPR015943">
    <property type="entry name" value="WD40/YVTN_repeat-like_dom_sf"/>
</dbReference>
<feature type="region of interest" description="Disordered" evidence="20">
    <location>
        <begin position="3245"/>
        <end position="3272"/>
    </location>
</feature>
<evidence type="ECO:0000313" key="23">
    <source>
        <dbReference type="EMBL" id="CAI4017563.1"/>
    </source>
</evidence>
<dbReference type="InterPro" id="IPR001680">
    <property type="entry name" value="WD40_rpt"/>
</dbReference>
<dbReference type="InterPro" id="IPR001214">
    <property type="entry name" value="SET_dom"/>
</dbReference>
<dbReference type="OrthoDB" id="3142434at2759"/>
<evidence type="ECO:0000256" key="14">
    <source>
        <dbReference type="ARBA" id="ARBA00022989"/>
    </source>
</evidence>
<evidence type="ECO:0000256" key="16">
    <source>
        <dbReference type="ARBA" id="ARBA00023242"/>
    </source>
</evidence>
<dbReference type="GO" id="GO:0000462">
    <property type="term" value="P:maturation of SSU-rRNA from tricistronic rRNA transcript (SSU-rRNA, 5.8S rRNA, LSU-rRNA)"/>
    <property type="evidence" value="ECO:0007669"/>
    <property type="project" value="TreeGrafter"/>
</dbReference>
<proteinExistence type="inferred from homology"/>
<dbReference type="PROSITE" id="PS00678">
    <property type="entry name" value="WD_REPEATS_1"/>
    <property type="match status" value="1"/>
</dbReference>
<evidence type="ECO:0000256" key="12">
    <source>
        <dbReference type="ARBA" id="ARBA00022838"/>
    </source>
</evidence>
<dbReference type="Gene3D" id="2.170.270.10">
    <property type="entry name" value="SET domain"/>
    <property type="match status" value="1"/>
</dbReference>
<evidence type="ECO:0000256" key="1">
    <source>
        <dbReference type="ARBA" id="ARBA00004141"/>
    </source>
</evidence>
<dbReference type="PANTHER" id="PTHR19858:SF0">
    <property type="entry name" value="PERIODIC TRYPTOPHAN PROTEIN 2 HOMOLOG"/>
    <property type="match status" value="1"/>
</dbReference>
<dbReference type="GO" id="GO:0016020">
    <property type="term" value="C:membrane"/>
    <property type="evidence" value="ECO:0007669"/>
    <property type="project" value="UniProtKB-SubCell"/>
</dbReference>
<comment type="similarity">
    <text evidence="5">Belongs to the LRWD1 family.</text>
</comment>
<dbReference type="InterPro" id="IPR007148">
    <property type="entry name" value="SSU_processome_Utp12"/>
</dbReference>
<evidence type="ECO:0000313" key="25">
    <source>
        <dbReference type="Proteomes" id="UP001152797"/>
    </source>
</evidence>
<dbReference type="InterPro" id="IPR001611">
    <property type="entry name" value="Leu-rich_rpt"/>
</dbReference>
<feature type="repeat" description="WD" evidence="19">
    <location>
        <begin position="2440"/>
        <end position="2473"/>
    </location>
</feature>
<keyword evidence="14 21" id="KW-1133">Transmembrane helix</keyword>
<evidence type="ECO:0000256" key="21">
    <source>
        <dbReference type="SAM" id="Phobius"/>
    </source>
</evidence>
<dbReference type="Gene3D" id="2.130.10.10">
    <property type="entry name" value="YVTN repeat-like/Quinoprotein amine dehydrogenase"/>
    <property type="match status" value="3"/>
</dbReference>
<feature type="domain" description="SET" evidence="22">
    <location>
        <begin position="4213"/>
        <end position="4325"/>
    </location>
</feature>
<comment type="similarity">
    <text evidence="6">Belongs to the WD repeat PWP2 family.</text>
</comment>
<organism evidence="23">
    <name type="scientific">Cladocopium goreaui</name>
    <dbReference type="NCBI Taxonomy" id="2562237"/>
    <lineage>
        <taxon>Eukaryota</taxon>
        <taxon>Sar</taxon>
        <taxon>Alveolata</taxon>
        <taxon>Dinophyceae</taxon>
        <taxon>Suessiales</taxon>
        <taxon>Symbiodiniaceae</taxon>
        <taxon>Cladocopium</taxon>
    </lineage>
</organism>
<feature type="transmembrane region" description="Helical" evidence="21">
    <location>
        <begin position="1768"/>
        <end position="1786"/>
    </location>
</feature>
<gene>
    <name evidence="23" type="ORF">C1SCF055_LOCUS42199</name>
</gene>
<dbReference type="GO" id="GO:0046873">
    <property type="term" value="F:metal ion transmembrane transporter activity"/>
    <property type="evidence" value="ECO:0007669"/>
    <property type="project" value="InterPro"/>
</dbReference>
<feature type="region of interest" description="Disordered" evidence="20">
    <location>
        <begin position="1"/>
        <end position="61"/>
    </location>
</feature>
<dbReference type="InterPro" id="IPR019775">
    <property type="entry name" value="WD40_repeat_CS"/>
</dbReference>
<dbReference type="GO" id="GO:0006260">
    <property type="term" value="P:DNA replication"/>
    <property type="evidence" value="ECO:0007669"/>
    <property type="project" value="UniProtKB-KW"/>
</dbReference>
<evidence type="ECO:0000256" key="15">
    <source>
        <dbReference type="ARBA" id="ARBA00023136"/>
    </source>
</evidence>
<dbReference type="InterPro" id="IPR011047">
    <property type="entry name" value="Quinoprotein_ADH-like_sf"/>
</dbReference>
<feature type="transmembrane region" description="Helical" evidence="21">
    <location>
        <begin position="224"/>
        <end position="242"/>
    </location>
</feature>
<evidence type="ECO:0000256" key="11">
    <source>
        <dbReference type="ARBA" id="ARBA00022737"/>
    </source>
</evidence>
<evidence type="ECO:0000256" key="13">
    <source>
        <dbReference type="ARBA" id="ARBA00022895"/>
    </source>
</evidence>
<feature type="repeat" description="WD" evidence="19">
    <location>
        <begin position="2786"/>
        <end position="2822"/>
    </location>
</feature>
<feature type="region of interest" description="Disordered" evidence="20">
    <location>
        <begin position="1123"/>
        <end position="1152"/>
    </location>
</feature>
<feature type="region of interest" description="Disordered" evidence="20">
    <location>
        <begin position="2235"/>
        <end position="2291"/>
    </location>
</feature>
<evidence type="ECO:0000256" key="3">
    <source>
        <dbReference type="ARBA" id="ARBA00004604"/>
    </source>
</evidence>
<dbReference type="GO" id="GO:0034388">
    <property type="term" value="C:Pwp2p-containing subcomplex of 90S preribosome"/>
    <property type="evidence" value="ECO:0007669"/>
    <property type="project" value="TreeGrafter"/>
</dbReference>
<evidence type="ECO:0000256" key="6">
    <source>
        <dbReference type="ARBA" id="ARBA00010226"/>
    </source>
</evidence>
<dbReference type="EMBL" id="CAMXCT030006643">
    <property type="protein sequence ID" value="CAL4804875.1"/>
    <property type="molecule type" value="Genomic_DNA"/>
</dbReference>
<dbReference type="PROSITE" id="PS50082">
    <property type="entry name" value="WD_REPEATS_2"/>
    <property type="match status" value="3"/>
</dbReference>
<dbReference type="Gene3D" id="3.80.10.10">
    <property type="entry name" value="Ribonuclease Inhibitor"/>
    <property type="match status" value="3"/>
</dbReference>
<feature type="transmembrane region" description="Helical" evidence="21">
    <location>
        <begin position="1844"/>
        <end position="1873"/>
    </location>
</feature>
<feature type="transmembrane region" description="Helical" evidence="21">
    <location>
        <begin position="1601"/>
        <end position="1624"/>
    </location>
</feature>
<evidence type="ECO:0000256" key="8">
    <source>
        <dbReference type="ARBA" id="ARBA00022574"/>
    </source>
</evidence>
<dbReference type="EMBL" id="CAMXCT010006643">
    <property type="protein sequence ID" value="CAI4017563.1"/>
    <property type="molecule type" value="Genomic_DNA"/>
</dbReference>
<dbReference type="Pfam" id="PF00400">
    <property type="entry name" value="WD40"/>
    <property type="match status" value="3"/>
</dbReference>
<evidence type="ECO:0000256" key="9">
    <source>
        <dbReference type="ARBA" id="ARBA00022692"/>
    </source>
</evidence>
<keyword evidence="9 21" id="KW-0812">Transmembrane</keyword>
<keyword evidence="25" id="KW-1185">Reference proteome</keyword>
<keyword evidence="16" id="KW-0539">Nucleus</keyword>
<keyword evidence="17" id="KW-0137">Centromere</keyword>
<keyword evidence="13" id="KW-0158">Chromosome</keyword>
<feature type="compositionally biased region" description="Polar residues" evidence="20">
    <location>
        <begin position="15"/>
        <end position="34"/>
    </location>
</feature>
<feature type="transmembrane region" description="Helical" evidence="21">
    <location>
        <begin position="418"/>
        <end position="436"/>
    </location>
</feature>
<keyword evidence="10" id="KW-0235">DNA replication</keyword>
<comment type="subcellular location">
    <subcellularLocation>
        <location evidence="4">Chromosome</location>
        <location evidence="4">Centromere</location>
        <location evidence="4">Kinetochore</location>
    </subcellularLocation>
    <subcellularLocation>
        <location evidence="2">Chromosome</location>
        <location evidence="2">Telomere</location>
    </subcellularLocation>
    <subcellularLocation>
        <location evidence="1">Membrane</location>
        <topology evidence="1">Multi-pass membrane protein</topology>
    </subcellularLocation>
    <subcellularLocation>
        <location evidence="3">Nucleus</location>
        <location evidence="3">Nucleolus</location>
    </subcellularLocation>
</comment>
<dbReference type="InterPro" id="IPR036322">
    <property type="entry name" value="WD40_repeat_dom_sf"/>
</dbReference>
<evidence type="ECO:0000256" key="19">
    <source>
        <dbReference type="PROSITE-ProRule" id="PRU00221"/>
    </source>
</evidence>
<dbReference type="InterPro" id="IPR003689">
    <property type="entry name" value="ZIP"/>
</dbReference>
<dbReference type="GO" id="GO:0000028">
    <property type="term" value="P:ribosomal small subunit assembly"/>
    <property type="evidence" value="ECO:0007669"/>
    <property type="project" value="TreeGrafter"/>
</dbReference>
<name>A0A9P1GMG7_9DINO</name>
<dbReference type="SMART" id="SM00320">
    <property type="entry name" value="WD40"/>
    <property type="match status" value="10"/>
</dbReference>
<dbReference type="SUPFAM" id="SSF52047">
    <property type="entry name" value="RNI-like"/>
    <property type="match status" value="2"/>
</dbReference>
<sequence length="4360" mass="475324">MGSQSTKQDDLEVGNISSETTSPAGYHSPLQSRSLAEAWAESVSKKSGRRSAQSQYVQPRMQIKRDLEPRFSFDPTEFVRQISSTSTTVLKDAESPRQVIFAETDPGPQESVRFEHLEHIDDDLSWGGLQAAASAAVQDFEDLGDIEPVPCVELSSKILVQWHFGGLQLVIVIFSQVIEKNWVVLSAMTPRQLKVGELPRSSMYELLGPARLTRTLLTHACAASLSYLVLGFAFQVVTMALLRISRLCRWRNAEKIIYLRPGHGENVGKTVETNGILFQEERAGVSIFCAWAVNFSWWSPPQDTRVLLARPCACILLLLFCNALKKILEFSFLRSKLALNFETDVLVNAFERAALERVADFACLPVASSGDMLKYSVVDERGDVQAECTSRDAMLAEESHEGDEEEVAPREMPKRYKAAAITAMILVVCAVAFYMTSPCRNPLSLFRRSSNIQLAEAAQLEAASRHLKSVSSREEADKMVKEAMQKAKEERIEHHKNTKLPPLRSMVGSYYSSGLGQFFAAEKLAGQARKNEADDIVWTAKEKAKFWGGSKMNTNDDFRQAFCVFNVAETVDSLGGTGIDVESMVRTCPEPRNDISDFACAVNAETLAEMVGTAATWLSSAVSTCGTFPNVQADCAAGVGGIVGALGEVAASGTLAMTSCKEFPLAGFKADSYSADARVNIEGEPAVRISQVGAREPGRRLFMGSGIGGTGVQCGVDVGFIADNIYDTVFYIHRAIQLDSCRKRVRYGAYNYLTGVPEAACALDIAGAIAWMTQIATFVQQLISHCPDILELPTLCGSSITGLASSASQIASWGSQIAIACGESESVNLISRVIVFAEDYSLVDGREIAFVKLCSVAMRSFDVQCTWLSLANADDFGGRHLPQVTLVGPYEGLLLADAEIQKNGLDLPGFDPLTYEDTIFRPHGTGVRRLEQEMEQETNEAEAKAEKKWDPENHPSMRNLRVAMKELQKIRQNLTEPHDGTDEVSASNRATQASLKERLHLIEPALHEYSSKWSIEEFDAAPELLQFLQQSSVLPILQDPHAFEKLTAEHLRKAYSQGRQRSHKNYSGQLTIRPIGRGLELFRALRGNSTTMFFMKVDGKFREVEAAAQLAFAKIMGSAEGEDEVMRSMSLPSPSEHGDGPDSNGQDETEEKFEETGTLDFMDIAKIMPQDEATRTWEMLTARCGSREVTVEDFVWAVKGAFERFHMIAATVKDLSAIWLVFSNVVSAVHFLLSLAIVLGFFFPSQVLRTVCLSMSTVALGLSFIFGNLLKEIFESLVLLLVIHPFDVGDRILLGDGSNIYTVQKKLGLGINILTTEARDLANHCVYLKNSKLFHEDILNLGRSLNAVVEINVVFQSSEVSTDVISRINAFVENYISNEKEAWVPSYLRSFCALSGGRATCDLSGGTAHCSLAVKGGIRLMHRQPWQSIPEIRRDTSRVMYSLLGQLKKWGVDFRMTPQPVHLETRSFEAHEEEIAELRRGRSQSFMRQETLGGLEWCQSLPAAWPTGSGAIPLVADEKNRKRLQKPLRAYRTVRAGKIRVVGAFQADGVWSTPLDIGPLAIKNCMVNNSKAEHLEMLAPTAPTFGGAALMIPLRMPRIGAVVEYCSLAFSATVLVADALIHLLPHALEGADHGTMTAVGIAATAGCLAILTIPGLVEWHHRGHEHSHEVHAYGIANLVTEMMHNFVDGIGLGIAWRASASSGFSTALAVAVHELPQEIGDFMVLRAAGFPVRQLLCWNFIASLTCLGGVALVHVVGQIDLAATVQRYATAFTAGSFLSLALNMIFPQVSESISKNHKGIAAVRAHSLCVVIAMMAIYALVRIGELEAPSSASLSFYCTQWDMSTAMVAMAAMVMAMSSEVGCCVAGVALCAIDGLLEWRVLGLVTSTLPFFGCPKAGLPSCSVGCAPCSPSRVRFGRSAAQILQSGLLALPLVSVLAQILQNGPRQLGLLGCAPCSPWWFVLAAQKPKSSKTDLASLVSLAVLLALPLVSVLAAQQPKSSKTDSLLSLWCPFWTLSNPNPSKRTSPAWSGWLCSLLSLWWSVLAAQQPKSSNTDLTSLVCLAVLLALPLVVRLSRSAAQILQNGPDQLGLLGCAPCSRSGGPFWPLSSPNPPKRTVMAASLFRPVLGSIPGSNTELVDCAPCLSVLAAQQPSKLTQHFHWLQALTESNRHKKRQPGKERADTGTTSVSREVGCALCSPSGVGFGRSAAQILQNGLLGESTAKQTKLARSVLEELSYGPPEGEQGPAERPKRNTMRESKEHSQADQAGEVRFGGFGLLSGQNGPPGRERDSPFWRIWAAERPKRTTRERKGQRPTASSRVMRYTPDGNVLLSPVGNRVNAVDLVQGRCVTLAPENREDVAILALTQDAKLLLSIDVTGHALLINFVRCSVLTRINFKGKVRSAKWSPNGKWLIVTHGRQILLWRTPTVELGWQFVKDKRLAGHHDDVVDLAWAQNSQFFASCSKDGTVRLWSVVPRDDFQSMALLEHRSPVRAVFLSEDLQYVYSMSRDGQLVSAKYTLKDGVEADAEKPLYCLPGTWSVESKASCQQPIYNKVTRCDYDSQSRLLAVGFSLGVLMLFEMPSLQALQTLSLGQESLDTVRLGAKGDWLAVGSGAVGQLLLWEWRSETYVLKQQGHHWGVKCVAFSPGAVNLKRGKALATSEARPEERSAIGGRLLATGGYDGKVKLFNAQSGLCFVTFAEHTAAVQDLCFTPQGNAVLSASADGSVRAFDLLRYRNFRTFASPDGLCQFSSLAVDSGGEIVAASAKGGKYAIYVWSIQTGNILEILTGHTSFVQTLHFSPSANHPGQLVSGSWDGSLNVWDLYAGTKGGAAEALQCSSSVLCVSFDPRANDILAASCMSGQILFWNVVSAQTVGSIDGLRDIQTARHWHEMFSAINTRGVKTGQGMRKRNPTDGLNLNQHYNSIAYAKSGEVLIASSQNSPYVSLYDTTAFALTGRVAVTTNRSLSGTQSFLNSKNMTEAGGAWQQYDLSDSEADDVDVARSQDRRRKASSLPGVDIGEAKDAYTDKQLHLWDVSFSADSQQFAVATTHGTFVFSQAGSMATAGIYGNDARFVPQMLTKAVSGPAVLKALEAKDLTRAMILALALNDYALLRKVYEEVPVSSIELVVASIGSPLLPALIAFLASELKPQTGSPHYQFHVLWISAVIDLHFQTLLEMTTGRATARTGSLLETANSDVAALCLQLLVELSQRHAGMSKIFENNAYSLRFLGSLPRSDPPEALEEVVATKKSGKGKTKKIEPAAPPLEVQDADAPEDRGPRLLLTLAIDCHADAASMATGEVPGTIGDFLAFLQPSSNAVELEIREPIDLAAAQRAAGSLRCNETLQLLTLTRNQLDAEGCKALAPGIAAVKKLQKLRINYSARMGVEGVEYLMNAVASNLKLQEFHFGDNELETEGWLIVCKVLENHPGIQHLDLSWALSESVTGAAAEACGAALAQVLRRNQVLEALLLTEDHLGTEAVIQVADAASTHPSLTRLELNYNDMKDEGAAAVAKMLRSNSKLEILCLHANQIGAIGIEALCRALTENQSLRSIDLHHNACGDIGAPLAEALRHSRVESWDLRYMQLGVASFTAIADRQLGPHVKHLDFGEHAPLPLECLRTFATLKGSKWESLTMDLFQQLPESVEIELVQCLQNNLSLRDFSFNQDGPSCTEVCHRQLKAIIAGSALQEVKAQSLDDDDVQLLAKATAVSSTLTTLRCQPTLSALKPLLELLATPCSLKVLNLSGTHLSGCGALAQLMRIQLEELSLSNCGLSEADMSDLAPLATSVERLDLSRNPLQGGVKVVATALASNRSLKRLNLQEVGLDNESFNALAGGLQQNHSLQELIFSGQVDDATQLAEALKVSGLRELISLGDLFTGAQAQLLASALETNCCLRSLELQHVTPKKLKKDEAYRSAMKKIEWLTTRNSHPASVLTSSFTKTSHGLRVCLCSLGGEQVLDLEVDAVDASASLQQLIPRVFEALGPLRPLRLLLSDGRSWQETSCRELGAQCNMDGRALRSPAIPAQRFYCSPQWRHPSLDRRRCRLRGTKTASEQEQFGCCEVSWKVPETVAGRFQPQVAAATAVHHISAGEEVERCIAIRMEGEVPQHLKALCYEFQGQWMLPLGHALLFDRTSAPLANLKVEWQGRWRGRDVLTFSATKDIHSGEAFGIAGAHGAPFRAVLEGLRRTQTTFQAAASECGLLHSGVREEMTVSQSNVMLCQSPLHDLGCFAACPMEPGDIAAHIPVLPLPWRDVRHQPLRDFVFASDLQSAPQYSPYVVLPLGFGAFFNHSFDPNVCLYRYDHWPFLQAVVCQEAVEPGEELLLDYGAAYWSAPWRDAPRDGHREHQWSWNACCEKKRFLFF</sequence>
<evidence type="ECO:0000313" key="24">
    <source>
        <dbReference type="EMBL" id="CAL4804875.1"/>
    </source>
</evidence>